<dbReference type="OrthoDB" id="4849160at2759"/>
<evidence type="ECO:0000256" key="5">
    <source>
        <dbReference type="ARBA" id="ARBA00023001"/>
    </source>
</evidence>
<reference evidence="17 18" key="1">
    <citation type="journal article" date="2013" name="PLoS Genet.">
        <title>The genome and development-dependent transcriptomes of Pyronema confluens: a window into fungal evolution.</title>
        <authorList>
            <person name="Traeger S."/>
            <person name="Altegoer F."/>
            <person name="Freitag M."/>
            <person name="Gabaldon T."/>
            <person name="Kempken F."/>
            <person name="Kumar A."/>
            <person name="Marcet-Houben M."/>
            <person name="Poggeler S."/>
            <person name="Stajich J.E."/>
            <person name="Nowrousian M."/>
        </authorList>
    </citation>
    <scope>NUCLEOTIDE SEQUENCE [LARGE SCALE GENOMIC DNA]</scope>
    <source>
        <strain evidence="18">CBS 100304</strain>
        <tissue evidence="17">Vegetative mycelium</tissue>
    </source>
</reference>
<feature type="domain" description="Auxiliary Activity family 9 catalytic" evidence="16">
    <location>
        <begin position="21"/>
        <end position="232"/>
    </location>
</feature>
<dbReference type="PANTHER" id="PTHR33353">
    <property type="entry name" value="PUTATIVE (AFU_ORTHOLOGUE AFUA_1G12560)-RELATED"/>
    <property type="match status" value="1"/>
</dbReference>
<evidence type="ECO:0000256" key="4">
    <source>
        <dbReference type="ARBA" id="ARBA00022723"/>
    </source>
</evidence>
<keyword evidence="15" id="KW-0732">Signal</keyword>
<comment type="cofactor">
    <cofactor evidence="1">
        <name>Cu(2+)</name>
        <dbReference type="ChEBI" id="CHEBI:29036"/>
    </cofactor>
</comment>
<evidence type="ECO:0000256" key="10">
    <source>
        <dbReference type="ARBA" id="ARBA00023277"/>
    </source>
</evidence>
<evidence type="ECO:0000256" key="13">
    <source>
        <dbReference type="ARBA" id="ARBA00045077"/>
    </source>
</evidence>
<comment type="similarity">
    <text evidence="12">Belongs to the polysaccharide monooxygenase AA9 family.</text>
</comment>
<sequence length="246" mass="25946">MHSFASLPVIATFLAATVSAHGYVSDATIGGTTYTGYLPYSDPYYSVPPQRIFRKIPGNGPVEDVTSVDLQCNGYQNSGSAPAPLTATAAAGSTVSLHWTTWPDSHHGPVITYMAKCPGSCTTYSPGTAAVWFKIKEEGKRSDGTWASDDFITGKTYTFTIPKTLVAGNYIVRHEILALHSAYSYPGVQFYPSCFQVTVTGGGSATGPSSKVAFPGAYTPTTPGIVFDIYQGTGAYPIPGPAVWSG</sequence>
<evidence type="ECO:0000313" key="18">
    <source>
        <dbReference type="Proteomes" id="UP000018144"/>
    </source>
</evidence>
<keyword evidence="11" id="KW-0624">Polysaccharide degradation</keyword>
<dbReference type="eggNOG" id="ENOG502QVRD">
    <property type="taxonomic scope" value="Eukaryota"/>
</dbReference>
<evidence type="ECO:0000256" key="7">
    <source>
        <dbReference type="ARBA" id="ARBA00023008"/>
    </source>
</evidence>
<keyword evidence="3" id="KW-0964">Secreted</keyword>
<dbReference type="Gene3D" id="2.70.50.70">
    <property type="match status" value="1"/>
</dbReference>
<evidence type="ECO:0000256" key="2">
    <source>
        <dbReference type="ARBA" id="ARBA00004613"/>
    </source>
</evidence>
<dbReference type="InterPro" id="IPR049892">
    <property type="entry name" value="AA9"/>
</dbReference>
<feature type="signal peptide" evidence="15">
    <location>
        <begin position="1"/>
        <end position="20"/>
    </location>
</feature>
<evidence type="ECO:0000256" key="9">
    <source>
        <dbReference type="ARBA" id="ARBA00023157"/>
    </source>
</evidence>
<dbReference type="STRING" id="1076935.U4L5K7"/>
<evidence type="ECO:0000256" key="11">
    <source>
        <dbReference type="ARBA" id="ARBA00023326"/>
    </source>
</evidence>
<evidence type="ECO:0000313" key="17">
    <source>
        <dbReference type="EMBL" id="CCX07706.1"/>
    </source>
</evidence>
<dbReference type="AlphaFoldDB" id="U4L5K7"/>
<evidence type="ECO:0000256" key="3">
    <source>
        <dbReference type="ARBA" id="ARBA00022525"/>
    </source>
</evidence>
<dbReference type="GO" id="GO:0030245">
    <property type="term" value="P:cellulose catabolic process"/>
    <property type="evidence" value="ECO:0007669"/>
    <property type="project" value="UniProtKB-KW"/>
</dbReference>
<organism evidence="17 18">
    <name type="scientific">Pyronema omphalodes (strain CBS 100304)</name>
    <name type="common">Pyronema confluens</name>
    <dbReference type="NCBI Taxonomy" id="1076935"/>
    <lineage>
        <taxon>Eukaryota</taxon>
        <taxon>Fungi</taxon>
        <taxon>Dikarya</taxon>
        <taxon>Ascomycota</taxon>
        <taxon>Pezizomycotina</taxon>
        <taxon>Pezizomycetes</taxon>
        <taxon>Pezizales</taxon>
        <taxon>Pyronemataceae</taxon>
        <taxon>Pyronema</taxon>
    </lineage>
</organism>
<protein>
    <recommendedName>
        <fullName evidence="14">lytic cellulose monooxygenase (C4-dehydrogenating)</fullName>
        <ecNumber evidence="14">1.14.99.56</ecNumber>
    </recommendedName>
</protein>
<keyword evidence="9" id="KW-1015">Disulfide bond</keyword>
<gene>
    <name evidence="17" type="ORF">PCON_07295</name>
</gene>
<comment type="subcellular location">
    <subcellularLocation>
        <location evidence="2">Secreted</location>
    </subcellularLocation>
</comment>
<proteinExistence type="inferred from homology"/>
<keyword evidence="5" id="KW-0136">Cellulose degradation</keyword>
<dbReference type="PANTHER" id="PTHR33353:SF6">
    <property type="entry name" value="ENDOGLUCANASE IV"/>
    <property type="match status" value="1"/>
</dbReference>
<dbReference type="GO" id="GO:0005576">
    <property type="term" value="C:extracellular region"/>
    <property type="evidence" value="ECO:0007669"/>
    <property type="project" value="UniProtKB-SubCell"/>
</dbReference>
<dbReference type="Pfam" id="PF03443">
    <property type="entry name" value="AA9"/>
    <property type="match status" value="1"/>
</dbReference>
<dbReference type="GO" id="GO:0004497">
    <property type="term" value="F:monooxygenase activity"/>
    <property type="evidence" value="ECO:0007669"/>
    <property type="project" value="UniProtKB-KW"/>
</dbReference>
<dbReference type="EMBL" id="HF935364">
    <property type="protein sequence ID" value="CCX07706.1"/>
    <property type="molecule type" value="Genomic_DNA"/>
</dbReference>
<keyword evidence="6" id="KW-0560">Oxidoreductase</keyword>
<dbReference type="Proteomes" id="UP000018144">
    <property type="component" value="Unassembled WGS sequence"/>
</dbReference>
<evidence type="ECO:0000256" key="1">
    <source>
        <dbReference type="ARBA" id="ARBA00001973"/>
    </source>
</evidence>
<keyword evidence="4" id="KW-0479">Metal-binding</keyword>
<dbReference type="InterPro" id="IPR005103">
    <property type="entry name" value="AA9_LPMO"/>
</dbReference>
<keyword evidence="18" id="KW-1185">Reference proteome</keyword>
<evidence type="ECO:0000256" key="12">
    <source>
        <dbReference type="ARBA" id="ARBA00044502"/>
    </source>
</evidence>
<keyword evidence="8" id="KW-0503">Monooxygenase</keyword>
<evidence type="ECO:0000256" key="6">
    <source>
        <dbReference type="ARBA" id="ARBA00023002"/>
    </source>
</evidence>
<keyword evidence="7" id="KW-0186">Copper</keyword>
<feature type="chain" id="PRO_5004651145" description="lytic cellulose monooxygenase (C4-dehydrogenating)" evidence="15">
    <location>
        <begin position="21"/>
        <end position="246"/>
    </location>
</feature>
<evidence type="ECO:0000256" key="8">
    <source>
        <dbReference type="ARBA" id="ARBA00023033"/>
    </source>
</evidence>
<accession>U4L5K7</accession>
<evidence type="ECO:0000259" key="16">
    <source>
        <dbReference type="Pfam" id="PF03443"/>
    </source>
</evidence>
<name>U4L5K7_PYROM</name>
<dbReference type="EC" id="1.14.99.56" evidence="14"/>
<evidence type="ECO:0000256" key="14">
    <source>
        <dbReference type="ARBA" id="ARBA00047174"/>
    </source>
</evidence>
<dbReference type="GO" id="GO:0046872">
    <property type="term" value="F:metal ion binding"/>
    <property type="evidence" value="ECO:0007669"/>
    <property type="project" value="UniProtKB-KW"/>
</dbReference>
<dbReference type="CDD" id="cd21175">
    <property type="entry name" value="LPMO_AA9"/>
    <property type="match status" value="1"/>
</dbReference>
<keyword evidence="10" id="KW-0119">Carbohydrate metabolism</keyword>
<dbReference type="OMA" id="PGCHQLQ"/>
<comment type="catalytic activity">
    <reaction evidence="13">
        <text>[(1-&gt;4)-beta-D-glucosyl]n+m + reduced acceptor + O2 = 4-dehydro-beta-D-glucosyl-[(1-&gt;4)-beta-D-glucosyl]n-1 + [(1-&gt;4)-beta-D-glucosyl]m + acceptor + H2O.</text>
        <dbReference type="EC" id="1.14.99.56"/>
    </reaction>
</comment>
<evidence type="ECO:0000256" key="15">
    <source>
        <dbReference type="SAM" id="SignalP"/>
    </source>
</evidence>